<dbReference type="GO" id="GO:0005886">
    <property type="term" value="C:plasma membrane"/>
    <property type="evidence" value="ECO:0007669"/>
    <property type="project" value="TreeGrafter"/>
</dbReference>
<dbReference type="GO" id="GO:0006879">
    <property type="term" value="P:intracellular iron ion homeostasis"/>
    <property type="evidence" value="ECO:0007669"/>
    <property type="project" value="TreeGrafter"/>
</dbReference>
<comment type="similarity">
    <text evidence="2">Belongs to the ferric reductase (FRE) family.</text>
</comment>
<feature type="transmembrane region" description="Helical" evidence="14">
    <location>
        <begin position="232"/>
        <end position="254"/>
    </location>
</feature>
<dbReference type="SFLD" id="SFLDG01168">
    <property type="entry name" value="Ferric_reductase_subgroup_(FRE"/>
    <property type="match status" value="1"/>
</dbReference>
<keyword evidence="5 14" id="KW-0812">Transmembrane</keyword>
<evidence type="ECO:0000259" key="16">
    <source>
        <dbReference type="PROSITE" id="PS51384"/>
    </source>
</evidence>
<keyword evidence="7" id="KW-0249">Electron transport</keyword>
<keyword evidence="9" id="KW-0560">Oxidoreductase</keyword>
<dbReference type="eggNOG" id="KOG0039">
    <property type="taxonomic scope" value="Eukaryota"/>
</dbReference>
<feature type="chain" id="PRO_5033216034" description="FAD-binding FR-type domain-containing protein" evidence="15">
    <location>
        <begin position="20"/>
        <end position="701"/>
    </location>
</feature>
<dbReference type="Pfam" id="PF08022">
    <property type="entry name" value="FAD_binding_8"/>
    <property type="match status" value="1"/>
</dbReference>
<dbReference type="VEuPathDB" id="FungiDB:C5L36_0C07210"/>
<sequence>MKLGSILQWSLLLTGVVEAGEWVAYDNEYYAAIGCKSAISKKAYFCGKPESDKKYTCSCKNEYALASWLGCTEEYFPHLSKDKLVSQIVQLCQTKGKQKKMTSKKLVDNYESLQNDFVNIDEDSKYNKTSPKFPIHGKSVEKAATLAMISNKHRWDNVSTSHYMGIAFVAAVGLVMIVAGILNWLSRFSLTYNNAKTGTLVNFVRKNFSLGILGNHLHGGFLGGVNPDRVEAFFICLMFLYIVLTNFILGFDYLEGDTVFANKQAGLSRYYGDRSAISLSYHLPLLFIFPGRNNFFQVITRWKYQRFVTFHKWLARFVMMEILIHSFAMASQTYALDKFSRFQTGWYRWGIVGTVAGGIILLCAAAPIRKYYYEIFLYTHIILVVTFLYSAWLHAASQDYEDFYWACCGIWIFDRVVRIARIFLNGFAPSATVEYFPGEEVLKITVANTSKIMKPYPGAHAFIHFLTPTTFFQSHPFTVYPSESQPGHIHFTCRIKKGITKKIADLCRKSEKNTIAIKIAVDGYYGEQSPYQMFDKSVFITGGTGISGPLFHAKRLVETDANKEVKFYWSVRRLEDIKSYAPELLMFKDTIVKPVIYVSQPEGSYLSTTSSDDNENKEEFTPPAEVNMDEQVAAVASFADIKFGRLKATEIIDSEISDAAGTIAFGACSHPEVVDQVRKHIAKSLNASSYRIEYFEEMQKW</sequence>
<evidence type="ECO:0000256" key="1">
    <source>
        <dbReference type="ARBA" id="ARBA00004141"/>
    </source>
</evidence>
<dbReference type="GO" id="GO:0015677">
    <property type="term" value="P:copper ion import"/>
    <property type="evidence" value="ECO:0007669"/>
    <property type="project" value="TreeGrafter"/>
</dbReference>
<dbReference type="PROSITE" id="PS51384">
    <property type="entry name" value="FAD_FR"/>
    <property type="match status" value="1"/>
</dbReference>
<evidence type="ECO:0000256" key="15">
    <source>
        <dbReference type="SAM" id="SignalP"/>
    </source>
</evidence>
<evidence type="ECO:0000256" key="14">
    <source>
        <dbReference type="SAM" id="Phobius"/>
    </source>
</evidence>
<keyword evidence="15" id="KW-0732">Signal</keyword>
<evidence type="ECO:0000256" key="8">
    <source>
        <dbReference type="ARBA" id="ARBA00022989"/>
    </source>
</evidence>
<reference evidence="19" key="1">
    <citation type="journal article" date="2014" name="Microb. Cell Fact.">
        <title>Exploiting Issatchenkia orientalis SD108 for succinic acid production.</title>
        <authorList>
            <person name="Xiao H."/>
            <person name="Shao Z."/>
            <person name="Jiang Y."/>
            <person name="Dole S."/>
            <person name="Zhao H."/>
        </authorList>
    </citation>
    <scope>NUCLEOTIDE SEQUENCE [LARGE SCALE GENOMIC DNA]</scope>
    <source>
        <strain evidence="19">SD108</strain>
    </source>
</reference>
<feature type="transmembrane region" description="Helical" evidence="14">
    <location>
        <begin position="346"/>
        <end position="368"/>
    </location>
</feature>
<feature type="domain" description="FAD-binding FR-type" evidence="16">
    <location>
        <begin position="409"/>
        <end position="531"/>
    </location>
</feature>
<feature type="transmembrane region" description="Helical" evidence="14">
    <location>
        <begin position="163"/>
        <end position="185"/>
    </location>
</feature>
<dbReference type="OrthoDB" id="4494341at2759"/>
<dbReference type="HOGENOM" id="CLU_010365_4_0_1"/>
<feature type="signal peptide" evidence="15">
    <location>
        <begin position="1"/>
        <end position="19"/>
    </location>
</feature>
<evidence type="ECO:0000256" key="3">
    <source>
        <dbReference type="ARBA" id="ARBA00022448"/>
    </source>
</evidence>
<dbReference type="InterPro" id="IPR017927">
    <property type="entry name" value="FAD-bd_FR_type"/>
</dbReference>
<dbReference type="PANTHER" id="PTHR32361">
    <property type="entry name" value="FERRIC/CUPRIC REDUCTASE TRANSMEMBRANE COMPONENT"/>
    <property type="match status" value="1"/>
</dbReference>
<dbReference type="GO" id="GO:0006826">
    <property type="term" value="P:iron ion transport"/>
    <property type="evidence" value="ECO:0007669"/>
    <property type="project" value="TreeGrafter"/>
</dbReference>
<feature type="region of interest" description="Disordered" evidence="13">
    <location>
        <begin position="605"/>
        <end position="624"/>
    </location>
</feature>
<name>A0A099NZ88_PICKU</name>
<keyword evidence="3" id="KW-0813">Transport</keyword>
<dbReference type="SUPFAM" id="SSF52343">
    <property type="entry name" value="Ferredoxin reductase-like, C-terminal NADP-linked domain"/>
    <property type="match status" value="1"/>
</dbReference>
<keyword evidence="6" id="KW-0274">FAD</keyword>
<keyword evidence="12" id="KW-0325">Glycoprotein</keyword>
<keyword evidence="8 14" id="KW-1133">Transmembrane helix</keyword>
<dbReference type="Gene3D" id="3.40.50.80">
    <property type="entry name" value="Nucleotide-binding domain of ferredoxin-NADP reductase (FNR) module"/>
    <property type="match status" value="1"/>
</dbReference>
<keyword evidence="10" id="KW-0406">Ion transport</keyword>
<accession>A0A099NZ88</accession>
<reference evidence="18" key="2">
    <citation type="submission" date="2014-08" db="EMBL/GenBank/DDBJ databases">
        <title>Exploiting Issatchenkia orientalis SD108 for Succinic Acid Production.</title>
        <authorList>
            <person name="Xiao H."/>
            <person name="Shao Z."/>
            <person name="Jiang Y."/>
            <person name="Dole S."/>
            <person name="Zhao H."/>
        </authorList>
    </citation>
    <scope>NUCLEOTIDE SEQUENCE [LARGE SCALE GENOMIC DNA]</scope>
    <source>
        <strain evidence="18">SD108</strain>
    </source>
</reference>
<keyword evidence="20" id="KW-1185">Reference proteome</keyword>
<evidence type="ECO:0000256" key="5">
    <source>
        <dbReference type="ARBA" id="ARBA00022692"/>
    </source>
</evidence>
<keyword evidence="11 14" id="KW-0472">Membrane</keyword>
<evidence type="ECO:0000256" key="12">
    <source>
        <dbReference type="ARBA" id="ARBA00023180"/>
    </source>
</evidence>
<proteinExistence type="inferred from homology"/>
<evidence type="ECO:0000313" key="17">
    <source>
        <dbReference type="EMBL" id="AWU76802.1"/>
    </source>
</evidence>
<dbReference type="InterPro" id="IPR013121">
    <property type="entry name" value="Fe_red_NAD-bd_6"/>
</dbReference>
<evidence type="ECO:0000256" key="10">
    <source>
        <dbReference type="ARBA" id="ARBA00023065"/>
    </source>
</evidence>
<evidence type="ECO:0000313" key="18">
    <source>
        <dbReference type="EMBL" id="KGK37247.1"/>
    </source>
</evidence>
<feature type="transmembrane region" description="Helical" evidence="14">
    <location>
        <begin position="313"/>
        <end position="334"/>
    </location>
</feature>
<comment type="subcellular location">
    <subcellularLocation>
        <location evidence="1">Membrane</location>
        <topology evidence="1">Multi-pass membrane protein</topology>
    </subcellularLocation>
</comment>
<feature type="transmembrane region" description="Helical" evidence="14">
    <location>
        <begin position="274"/>
        <end position="292"/>
    </location>
</feature>
<dbReference type="CDD" id="cd06186">
    <property type="entry name" value="NOX_Duox_like_FAD_NADP"/>
    <property type="match status" value="1"/>
</dbReference>
<dbReference type="InterPro" id="IPR013112">
    <property type="entry name" value="FAD-bd_8"/>
</dbReference>
<keyword evidence="4" id="KW-0285">Flavoprotein</keyword>
<dbReference type="AlphaFoldDB" id="A0A099NZ88"/>
<dbReference type="Pfam" id="PF08030">
    <property type="entry name" value="NAD_binding_6"/>
    <property type="match status" value="1"/>
</dbReference>
<evidence type="ECO:0000256" key="13">
    <source>
        <dbReference type="SAM" id="MobiDB-lite"/>
    </source>
</evidence>
<evidence type="ECO:0000256" key="2">
    <source>
        <dbReference type="ARBA" id="ARBA00006278"/>
    </source>
</evidence>
<dbReference type="InterPro" id="IPR051410">
    <property type="entry name" value="Ferric/Cupric_Reductase"/>
</dbReference>
<evidence type="ECO:0000256" key="6">
    <source>
        <dbReference type="ARBA" id="ARBA00022827"/>
    </source>
</evidence>
<feature type="transmembrane region" description="Helical" evidence="14">
    <location>
        <begin position="375"/>
        <end position="393"/>
    </location>
</feature>
<dbReference type="EMBL" id="JQFK01000041">
    <property type="protein sequence ID" value="KGK37247.1"/>
    <property type="molecule type" value="Genomic_DNA"/>
</dbReference>
<dbReference type="Pfam" id="PF01794">
    <property type="entry name" value="Ferric_reduct"/>
    <property type="match status" value="1"/>
</dbReference>
<evidence type="ECO:0000313" key="19">
    <source>
        <dbReference type="Proteomes" id="UP000029867"/>
    </source>
</evidence>
<dbReference type="Proteomes" id="UP000249293">
    <property type="component" value="Chromosome 3"/>
</dbReference>
<protein>
    <recommendedName>
        <fullName evidence="16">FAD-binding FR-type domain-containing protein</fullName>
    </recommendedName>
</protein>
<evidence type="ECO:0000313" key="20">
    <source>
        <dbReference type="Proteomes" id="UP000249293"/>
    </source>
</evidence>
<dbReference type="Proteomes" id="UP000029867">
    <property type="component" value="Unassembled WGS sequence"/>
</dbReference>
<evidence type="ECO:0000256" key="4">
    <source>
        <dbReference type="ARBA" id="ARBA00022630"/>
    </source>
</evidence>
<evidence type="ECO:0000256" key="9">
    <source>
        <dbReference type="ARBA" id="ARBA00023002"/>
    </source>
</evidence>
<dbReference type="SFLD" id="SFLDS00052">
    <property type="entry name" value="Ferric_Reductase_Domain"/>
    <property type="match status" value="1"/>
</dbReference>
<gene>
    <name evidence="17" type="ORF">C5L36_0C07210</name>
    <name evidence="18" type="ORF">JL09_g3609</name>
</gene>
<dbReference type="RefSeq" id="XP_029322279.1">
    <property type="nucleotide sequence ID" value="XM_029466419.1"/>
</dbReference>
<reference evidence="17 20" key="3">
    <citation type="submission" date="2018-06" db="EMBL/GenBank/DDBJ databases">
        <title>Population genomics shows no distinction between pathogenic Candida krusei and environmental Pichia kudriavzevii: One species, four names.</title>
        <authorList>
            <person name="Douglass A.P."/>
            <person name="Offei B."/>
            <person name="Braun-Galleani S."/>
            <person name="Coughlan A.Y."/>
            <person name="Martos A."/>
            <person name="Ortiz-Merino R.A."/>
            <person name="Byrne K.P."/>
            <person name="Wolfe K.H."/>
        </authorList>
    </citation>
    <scope>NUCLEOTIDE SEQUENCE [LARGE SCALE GENOMIC DNA]</scope>
    <source>
        <strain evidence="17 20">CBS573</strain>
    </source>
</reference>
<organism evidence="18 19">
    <name type="scientific">Pichia kudriavzevii</name>
    <name type="common">Yeast</name>
    <name type="synonym">Issatchenkia orientalis</name>
    <dbReference type="NCBI Taxonomy" id="4909"/>
    <lineage>
        <taxon>Eukaryota</taxon>
        <taxon>Fungi</taxon>
        <taxon>Dikarya</taxon>
        <taxon>Ascomycota</taxon>
        <taxon>Saccharomycotina</taxon>
        <taxon>Pichiomycetes</taxon>
        <taxon>Pichiales</taxon>
        <taxon>Pichiaceae</taxon>
        <taxon>Pichia</taxon>
    </lineage>
</organism>
<evidence type="ECO:0000256" key="7">
    <source>
        <dbReference type="ARBA" id="ARBA00022982"/>
    </source>
</evidence>
<evidence type="ECO:0000256" key="11">
    <source>
        <dbReference type="ARBA" id="ARBA00023136"/>
    </source>
</evidence>
<dbReference type="GeneID" id="40384597"/>
<dbReference type="KEGG" id="pkz:C5L36_0C07210"/>
<dbReference type="InterPro" id="IPR039261">
    <property type="entry name" value="FNR_nucleotide-bd"/>
</dbReference>
<dbReference type="EMBL" id="CP028775">
    <property type="protein sequence ID" value="AWU76802.1"/>
    <property type="molecule type" value="Genomic_DNA"/>
</dbReference>
<dbReference type="GO" id="GO:0000293">
    <property type="term" value="F:ferric-chelate reductase activity"/>
    <property type="evidence" value="ECO:0007669"/>
    <property type="project" value="UniProtKB-ARBA"/>
</dbReference>
<dbReference type="PANTHER" id="PTHR32361:SF9">
    <property type="entry name" value="FERRIC REDUCTASE TRANSMEMBRANE COMPONENT 3-RELATED"/>
    <property type="match status" value="1"/>
</dbReference>
<dbReference type="InterPro" id="IPR013130">
    <property type="entry name" value="Fe3_Rdtase_TM_dom"/>
</dbReference>